<dbReference type="AlphaFoldDB" id="A0A3G2R6S6"/>
<evidence type="ECO:0000256" key="7">
    <source>
        <dbReference type="ARBA" id="ARBA00022984"/>
    </source>
</evidence>
<gene>
    <name evidence="11" type="ORF">D2962_11620</name>
</gene>
<dbReference type="RefSeq" id="WP_120768548.1">
    <property type="nucleotide sequence ID" value="NZ_CP033169.1"/>
</dbReference>
<organism evidence="11 12">
    <name type="scientific">Biomaibacter acetigenes</name>
    <dbReference type="NCBI Taxonomy" id="2316383"/>
    <lineage>
        <taxon>Bacteria</taxon>
        <taxon>Bacillati</taxon>
        <taxon>Bacillota</taxon>
        <taxon>Clostridia</taxon>
        <taxon>Thermosediminibacterales</taxon>
        <taxon>Tepidanaerobacteraceae</taxon>
        <taxon>Biomaibacter</taxon>
    </lineage>
</organism>
<dbReference type="SUPFAM" id="SSF47090">
    <property type="entry name" value="PGBD-like"/>
    <property type="match status" value="2"/>
</dbReference>
<feature type="active site" description="Proton donor/acceptor" evidence="9">
    <location>
        <position position="189"/>
    </location>
</feature>
<sequence>MSKILWAFAFIMIIFMLFYSGYVYATPRCSCGEDRILKLQTPLMTGQDVREIQYQLKKLGFYKGTVNGIYDKKTSEAVRDFQKMEGLRPDGIFGIKTLLKMAKIYEKPAAKVPSEKPPGEVSIVIYTLDRKLVVMSEGKPFKSFPVAVGTFDTPTPIGLFTITQKDSWGEGFGSRWMRLNVPWGVYGIHGTNKPWSIGGFESHGCIRMLNPHVEQVYEWVNIGTKVYIIGGVDGPFTFGLKPLTEGSRGSDVMEVQKRLIGYGYYNGKIDGIYSWDVREAVRAFQKDNGLEPSGNVDEKTYRALGIILFE</sequence>
<dbReference type="GO" id="GO:0005576">
    <property type="term" value="C:extracellular region"/>
    <property type="evidence" value="ECO:0007669"/>
    <property type="project" value="TreeGrafter"/>
</dbReference>
<keyword evidence="3" id="KW-0328">Glycosyltransferase</keyword>
<dbReference type="GO" id="GO:0016757">
    <property type="term" value="F:glycosyltransferase activity"/>
    <property type="evidence" value="ECO:0007669"/>
    <property type="project" value="UniProtKB-KW"/>
</dbReference>
<evidence type="ECO:0000313" key="12">
    <source>
        <dbReference type="Proteomes" id="UP000280960"/>
    </source>
</evidence>
<dbReference type="InterPro" id="IPR036365">
    <property type="entry name" value="PGBD-like_sf"/>
</dbReference>
<dbReference type="KEGG" id="bacg:D2962_11620"/>
<dbReference type="Gene3D" id="1.10.101.10">
    <property type="entry name" value="PGBD-like superfamily/PGBD"/>
    <property type="match status" value="2"/>
</dbReference>
<dbReference type="PROSITE" id="PS52029">
    <property type="entry name" value="LD_TPASE"/>
    <property type="match status" value="1"/>
</dbReference>
<proteinExistence type="inferred from homology"/>
<evidence type="ECO:0000256" key="9">
    <source>
        <dbReference type="PROSITE-ProRule" id="PRU01373"/>
    </source>
</evidence>
<keyword evidence="5" id="KW-0378">Hydrolase</keyword>
<comment type="pathway">
    <text evidence="1 9">Cell wall biogenesis; peptidoglycan biosynthesis.</text>
</comment>
<evidence type="ECO:0000256" key="1">
    <source>
        <dbReference type="ARBA" id="ARBA00004752"/>
    </source>
</evidence>
<dbReference type="InterPro" id="IPR002477">
    <property type="entry name" value="Peptidoglycan-bd-like"/>
</dbReference>
<feature type="active site" description="Nucleophile" evidence="9">
    <location>
        <position position="205"/>
    </location>
</feature>
<evidence type="ECO:0000313" key="11">
    <source>
        <dbReference type="EMBL" id="AYO31160.1"/>
    </source>
</evidence>
<dbReference type="InterPro" id="IPR050979">
    <property type="entry name" value="LD-transpeptidase"/>
</dbReference>
<dbReference type="Gene3D" id="2.40.440.10">
    <property type="entry name" value="L,D-transpeptidase catalytic domain-like"/>
    <property type="match status" value="1"/>
</dbReference>
<dbReference type="SUPFAM" id="SSF141523">
    <property type="entry name" value="L,D-transpeptidase catalytic domain-like"/>
    <property type="match status" value="1"/>
</dbReference>
<evidence type="ECO:0000256" key="3">
    <source>
        <dbReference type="ARBA" id="ARBA00022676"/>
    </source>
</evidence>
<dbReference type="Proteomes" id="UP000280960">
    <property type="component" value="Chromosome"/>
</dbReference>
<dbReference type="GO" id="GO:0008360">
    <property type="term" value="P:regulation of cell shape"/>
    <property type="evidence" value="ECO:0007669"/>
    <property type="project" value="UniProtKB-UniRule"/>
</dbReference>
<dbReference type="InterPro" id="IPR005490">
    <property type="entry name" value="LD_TPept_cat_dom"/>
</dbReference>
<dbReference type="PANTHER" id="PTHR30582:SF24">
    <property type="entry name" value="L,D-TRANSPEPTIDASE ERFK_SRFK-RELATED"/>
    <property type="match status" value="1"/>
</dbReference>
<evidence type="ECO:0000256" key="6">
    <source>
        <dbReference type="ARBA" id="ARBA00022960"/>
    </source>
</evidence>
<keyword evidence="8 9" id="KW-0961">Cell wall biogenesis/degradation</keyword>
<keyword evidence="6 9" id="KW-0133">Cell shape</keyword>
<name>A0A3G2R6S6_9FIRM</name>
<evidence type="ECO:0000256" key="4">
    <source>
        <dbReference type="ARBA" id="ARBA00022679"/>
    </source>
</evidence>
<dbReference type="Pfam" id="PF03734">
    <property type="entry name" value="YkuD"/>
    <property type="match status" value="1"/>
</dbReference>
<dbReference type="UniPathway" id="UPA00219"/>
<dbReference type="GO" id="GO:0071972">
    <property type="term" value="F:peptidoglycan L,D-transpeptidase activity"/>
    <property type="evidence" value="ECO:0007669"/>
    <property type="project" value="TreeGrafter"/>
</dbReference>
<reference evidence="11 12" key="1">
    <citation type="submission" date="2018-10" db="EMBL/GenBank/DDBJ databases">
        <authorList>
            <person name="Zhang X."/>
        </authorList>
    </citation>
    <scope>NUCLEOTIDE SEQUENCE [LARGE SCALE GENOMIC DNA]</scope>
    <source>
        <strain evidence="11 12">SK-G1</strain>
    </source>
</reference>
<keyword evidence="4" id="KW-0808">Transferase</keyword>
<protein>
    <recommendedName>
        <fullName evidence="10">L,D-TPase catalytic domain-containing protein</fullName>
    </recommendedName>
</protein>
<evidence type="ECO:0000256" key="2">
    <source>
        <dbReference type="ARBA" id="ARBA00005992"/>
    </source>
</evidence>
<accession>A0A3G2R6S6</accession>
<evidence type="ECO:0000256" key="5">
    <source>
        <dbReference type="ARBA" id="ARBA00022801"/>
    </source>
</evidence>
<dbReference type="InterPro" id="IPR036366">
    <property type="entry name" value="PGBDSf"/>
</dbReference>
<dbReference type="PANTHER" id="PTHR30582">
    <property type="entry name" value="L,D-TRANSPEPTIDASE"/>
    <property type="match status" value="1"/>
</dbReference>
<keyword evidence="12" id="KW-1185">Reference proteome</keyword>
<dbReference type="GO" id="GO:0018104">
    <property type="term" value="P:peptidoglycan-protein cross-linking"/>
    <property type="evidence" value="ECO:0007669"/>
    <property type="project" value="TreeGrafter"/>
</dbReference>
<dbReference type="GO" id="GO:0071555">
    <property type="term" value="P:cell wall organization"/>
    <property type="evidence" value="ECO:0007669"/>
    <property type="project" value="UniProtKB-UniRule"/>
</dbReference>
<dbReference type="EMBL" id="CP033169">
    <property type="protein sequence ID" value="AYO31160.1"/>
    <property type="molecule type" value="Genomic_DNA"/>
</dbReference>
<dbReference type="CDD" id="cd16913">
    <property type="entry name" value="YkuD_like"/>
    <property type="match status" value="1"/>
</dbReference>
<dbReference type="Pfam" id="PF01471">
    <property type="entry name" value="PG_binding_1"/>
    <property type="match status" value="2"/>
</dbReference>
<feature type="domain" description="L,D-TPase catalytic" evidence="10">
    <location>
        <begin position="121"/>
        <end position="229"/>
    </location>
</feature>
<dbReference type="InterPro" id="IPR038063">
    <property type="entry name" value="Transpep_catalytic_dom"/>
</dbReference>
<keyword evidence="7 9" id="KW-0573">Peptidoglycan synthesis</keyword>
<evidence type="ECO:0000259" key="10">
    <source>
        <dbReference type="PROSITE" id="PS52029"/>
    </source>
</evidence>
<comment type="similarity">
    <text evidence="2">Belongs to the YkuD family.</text>
</comment>
<evidence type="ECO:0000256" key="8">
    <source>
        <dbReference type="ARBA" id="ARBA00023316"/>
    </source>
</evidence>